<feature type="transmembrane region" description="Helical" evidence="13">
    <location>
        <begin position="192"/>
        <end position="216"/>
    </location>
</feature>
<proteinExistence type="inferred from homology"/>
<feature type="transmembrane region" description="Helical" evidence="13">
    <location>
        <begin position="358"/>
        <end position="377"/>
    </location>
</feature>
<comment type="caution">
    <text evidence="14">The sequence shown here is derived from an EMBL/GenBank/DDBJ whole genome shotgun (WGS) entry which is preliminary data.</text>
</comment>
<dbReference type="PIRSF" id="PIRSF000439">
    <property type="entry name" value="Oat_ACAT_DAG_ARE"/>
    <property type="match status" value="1"/>
</dbReference>
<comment type="pathway">
    <text evidence="2">Lipid metabolism.</text>
</comment>
<feature type="transmembrane region" description="Helical" evidence="13">
    <location>
        <begin position="127"/>
        <end position="148"/>
    </location>
</feature>
<dbReference type="InterPro" id="IPR004299">
    <property type="entry name" value="MBOAT_fam"/>
</dbReference>
<dbReference type="EMBL" id="CAUH01007633">
    <property type="protein sequence ID" value="CCU83155.1"/>
    <property type="molecule type" value="Genomic_DNA"/>
</dbReference>
<keyword evidence="6 11" id="KW-0256">Endoplasmic reticulum</keyword>
<dbReference type="GO" id="GO:0004144">
    <property type="term" value="F:diacylglycerol O-acyltransferase activity"/>
    <property type="evidence" value="ECO:0007669"/>
    <property type="project" value="TreeGrafter"/>
</dbReference>
<comment type="function">
    <text evidence="10">Sterol O-acyltransferase that catalyzes the formation of stery esters.</text>
</comment>
<organism evidence="14 15">
    <name type="scientific">Blumeria graminis f. sp. hordei (strain DH14)</name>
    <name type="common">Barley powdery mildew</name>
    <name type="synonym">Oidium monilioides f. sp. hordei</name>
    <dbReference type="NCBI Taxonomy" id="546991"/>
    <lineage>
        <taxon>Eukaryota</taxon>
        <taxon>Fungi</taxon>
        <taxon>Dikarya</taxon>
        <taxon>Ascomycota</taxon>
        <taxon>Pezizomycotina</taxon>
        <taxon>Leotiomycetes</taxon>
        <taxon>Erysiphales</taxon>
        <taxon>Erysiphaceae</taxon>
        <taxon>Blumeria</taxon>
        <taxon>Blumeria hordei</taxon>
    </lineage>
</organism>
<evidence type="ECO:0000256" key="8">
    <source>
        <dbReference type="ARBA" id="ARBA00023136"/>
    </source>
</evidence>
<dbReference type="InterPro" id="IPR014371">
    <property type="entry name" value="Oat_ACAT_DAG_ARE"/>
</dbReference>
<name>N1JQY6_BLUG1</name>
<dbReference type="STRING" id="546991.N1JQY6"/>
<keyword evidence="4 11" id="KW-0808">Transferase</keyword>
<evidence type="ECO:0000256" key="12">
    <source>
        <dbReference type="PIRSR" id="PIRSR000439-1"/>
    </source>
</evidence>
<dbReference type="eggNOG" id="KOG0380">
    <property type="taxonomic scope" value="Eukaryota"/>
</dbReference>
<keyword evidence="5 13" id="KW-0812">Transmembrane</keyword>
<evidence type="ECO:0000256" key="2">
    <source>
        <dbReference type="ARBA" id="ARBA00005189"/>
    </source>
</evidence>
<evidence type="ECO:0000256" key="13">
    <source>
        <dbReference type="SAM" id="Phobius"/>
    </source>
</evidence>
<feature type="transmembrane region" description="Helical" evidence="13">
    <location>
        <begin position="309"/>
        <end position="328"/>
    </location>
</feature>
<dbReference type="InParanoid" id="N1JQY6"/>
<gene>
    <name evidence="14" type="ORF">BGHDH14_bgh02792</name>
</gene>
<dbReference type="AlphaFoldDB" id="N1JQY6"/>
<evidence type="ECO:0000256" key="6">
    <source>
        <dbReference type="ARBA" id="ARBA00022824"/>
    </source>
</evidence>
<evidence type="ECO:0000256" key="7">
    <source>
        <dbReference type="ARBA" id="ARBA00022989"/>
    </source>
</evidence>
<dbReference type="GO" id="GO:0005789">
    <property type="term" value="C:endoplasmic reticulum membrane"/>
    <property type="evidence" value="ECO:0007669"/>
    <property type="project" value="UniProtKB-SubCell"/>
</dbReference>
<feature type="transmembrane region" description="Helical" evidence="13">
    <location>
        <begin position="453"/>
        <end position="473"/>
    </location>
</feature>
<dbReference type="HOGENOM" id="CLU_018190_3_0_1"/>
<evidence type="ECO:0000256" key="4">
    <source>
        <dbReference type="ARBA" id="ARBA00022679"/>
    </source>
</evidence>
<feature type="transmembrane region" description="Helical" evidence="13">
    <location>
        <begin position="420"/>
        <end position="441"/>
    </location>
</feature>
<evidence type="ECO:0000313" key="15">
    <source>
        <dbReference type="Proteomes" id="UP000015441"/>
    </source>
</evidence>
<evidence type="ECO:0000256" key="1">
    <source>
        <dbReference type="ARBA" id="ARBA00004477"/>
    </source>
</evidence>
<dbReference type="Pfam" id="PF03062">
    <property type="entry name" value="MBOAT"/>
    <property type="match status" value="1"/>
</dbReference>
<evidence type="ECO:0000256" key="5">
    <source>
        <dbReference type="ARBA" id="ARBA00022692"/>
    </source>
</evidence>
<evidence type="ECO:0000256" key="9">
    <source>
        <dbReference type="ARBA" id="ARBA00023315"/>
    </source>
</evidence>
<reference evidence="14 15" key="1">
    <citation type="journal article" date="2010" name="Science">
        <title>Genome expansion and gene loss in powdery mildew fungi reveal tradeoffs in extreme parasitism.</title>
        <authorList>
            <person name="Spanu P.D."/>
            <person name="Abbott J.C."/>
            <person name="Amselem J."/>
            <person name="Burgis T.A."/>
            <person name="Soanes D.M."/>
            <person name="Stueber K."/>
            <person name="Ver Loren van Themaat E."/>
            <person name="Brown J.K.M."/>
            <person name="Butcher S.A."/>
            <person name="Gurr S.J."/>
            <person name="Lebrun M.-H."/>
            <person name="Ridout C.J."/>
            <person name="Schulze-Lefert P."/>
            <person name="Talbot N.J."/>
            <person name="Ahmadinejad N."/>
            <person name="Ametz C."/>
            <person name="Barton G.R."/>
            <person name="Benjdia M."/>
            <person name="Bidzinski P."/>
            <person name="Bindschedler L.V."/>
            <person name="Both M."/>
            <person name="Brewer M.T."/>
            <person name="Cadle-Davidson L."/>
            <person name="Cadle-Davidson M.M."/>
            <person name="Collemare J."/>
            <person name="Cramer R."/>
            <person name="Frenkel O."/>
            <person name="Godfrey D."/>
            <person name="Harriman J."/>
            <person name="Hoede C."/>
            <person name="King B.C."/>
            <person name="Klages S."/>
            <person name="Kleemann J."/>
            <person name="Knoll D."/>
            <person name="Koti P.S."/>
            <person name="Kreplak J."/>
            <person name="Lopez-Ruiz F.J."/>
            <person name="Lu X."/>
            <person name="Maekawa T."/>
            <person name="Mahanil S."/>
            <person name="Micali C."/>
            <person name="Milgroom M.G."/>
            <person name="Montana G."/>
            <person name="Noir S."/>
            <person name="O'Connell R.J."/>
            <person name="Oberhaensli S."/>
            <person name="Parlange F."/>
            <person name="Pedersen C."/>
            <person name="Quesneville H."/>
            <person name="Reinhardt R."/>
            <person name="Rott M."/>
            <person name="Sacristan S."/>
            <person name="Schmidt S.M."/>
            <person name="Schoen M."/>
            <person name="Skamnioti P."/>
            <person name="Sommer H."/>
            <person name="Stephens A."/>
            <person name="Takahara H."/>
            <person name="Thordal-Christensen H."/>
            <person name="Vigouroux M."/>
            <person name="Wessling R."/>
            <person name="Wicker T."/>
            <person name="Panstruga R."/>
        </authorList>
    </citation>
    <scope>NUCLEOTIDE SEQUENCE [LARGE SCALE GENOMIC DNA]</scope>
    <source>
        <strain evidence="14">DH14</strain>
    </source>
</reference>
<evidence type="ECO:0000256" key="3">
    <source>
        <dbReference type="ARBA" id="ARBA00009010"/>
    </source>
</evidence>
<evidence type="ECO:0000256" key="10">
    <source>
        <dbReference type="ARBA" id="ARBA00023568"/>
    </source>
</evidence>
<keyword evidence="7 13" id="KW-1133">Transmembrane helix</keyword>
<evidence type="ECO:0000256" key="11">
    <source>
        <dbReference type="PIRNR" id="PIRNR000439"/>
    </source>
</evidence>
<evidence type="ECO:0000313" key="14">
    <source>
        <dbReference type="EMBL" id="CCU83155.1"/>
    </source>
</evidence>
<dbReference type="Proteomes" id="UP000015441">
    <property type="component" value="Unassembled WGS sequence"/>
</dbReference>
<dbReference type="OrthoDB" id="10039049at2759"/>
<keyword evidence="8 11" id="KW-0472">Membrane</keyword>
<dbReference type="GO" id="GO:0019432">
    <property type="term" value="P:triglyceride biosynthetic process"/>
    <property type="evidence" value="ECO:0007669"/>
    <property type="project" value="TreeGrafter"/>
</dbReference>
<protein>
    <recommendedName>
        <fullName evidence="11">O-acyltransferase</fullName>
    </recommendedName>
</protein>
<dbReference type="PANTHER" id="PTHR10408">
    <property type="entry name" value="STEROL O-ACYLTRANSFERASE"/>
    <property type="match status" value="1"/>
</dbReference>
<comment type="subcellular location">
    <subcellularLocation>
        <location evidence="1 11">Endoplasmic reticulum membrane</location>
        <topology evidence="1 11">Multi-pass membrane protein</topology>
    </subcellularLocation>
</comment>
<feature type="transmembrane region" description="Helical" evidence="13">
    <location>
        <begin position="485"/>
        <end position="510"/>
    </location>
</feature>
<keyword evidence="9 11" id="KW-0012">Acyltransferase</keyword>
<dbReference type="PANTHER" id="PTHR10408:SF7">
    <property type="entry name" value="DIACYLGLYCEROL O-ACYLTRANSFERASE 1"/>
    <property type="match status" value="1"/>
</dbReference>
<comment type="similarity">
    <text evidence="3 11">Belongs to the membrane-bound acyltransferase family. Sterol o-acyltransferase subfamily.</text>
</comment>
<keyword evidence="15" id="KW-1185">Reference proteome</keyword>
<sequence length="527" mass="59784">MAVIDVATSVTTCRSVTHENGSSLLQERHTAIFPKAPPVQPFLNATAKLQPLSRIHKKKKYCHVEAAHSIPRTSYLSHDSQVSPSFLGFRNLMVIVLIAGNLRLVIENYTKYGVLICIQCHNYQLQDIIYGVALLFVIPCHLFLAYVVELNAAYQARAMLRQGKDREGTATPGGSYIASDKEKLAFQQTWRVIAWIHGINASVCLFMTSFVVYYFIHHPLIGTLSEIHAIIVWLKTASYGLTNRDLRHAYLHPSRREEDALPQIYDKCPYPNNITLSNLIYFWWAPTLVYQPVYPRTPTIRWIFVVKRVAEIIFLSAFMWIASAQYAAPVLRNSLDKIVTLDIPSILERLMKLSTISLAIWLAGFFAFFQSFLNALAEVMRFGDREFYTDWWNSPSLGIYWRTWNKPVYQFMKRHIFSPLLARGWGSLKASIAVFTFSALLHELLVGIPTHNIIAGVAFFGMMIQIPLIALTAPLETMNGVNGKIVGNCIFWVTFTLIGQPLALLLYFFAWQAKYGSASQAESANRA</sequence>
<accession>N1JQY6</accession>
<feature type="active site" evidence="12">
    <location>
        <position position="442"/>
    </location>
</feature>